<name>A1ZL04_MICM2</name>
<protein>
    <submittedName>
        <fullName evidence="9">Uncharacterized protein</fullName>
    </submittedName>
</protein>
<dbReference type="GO" id="GO:0005576">
    <property type="term" value="C:extracellular region"/>
    <property type="evidence" value="ECO:0007669"/>
    <property type="project" value="UniProtKB-SubCell"/>
</dbReference>
<dbReference type="PANTHER" id="PTHR42061:SF6">
    <property type="entry name" value="ENDO-CHITOSANASE"/>
    <property type="match status" value="1"/>
</dbReference>
<dbReference type="PANTHER" id="PTHR42061">
    <property type="entry name" value="ENDO-CHITOSANASE"/>
    <property type="match status" value="1"/>
</dbReference>
<dbReference type="GO" id="GO:0000272">
    <property type="term" value="P:polysaccharide catabolic process"/>
    <property type="evidence" value="ECO:0007669"/>
    <property type="project" value="UniProtKB-KW"/>
</dbReference>
<reference evidence="9 10" key="1">
    <citation type="submission" date="2007-01" db="EMBL/GenBank/DDBJ databases">
        <authorList>
            <person name="Haygood M."/>
            <person name="Podell S."/>
            <person name="Anderson C."/>
            <person name="Hopkinson B."/>
            <person name="Roe K."/>
            <person name="Barbeau K."/>
            <person name="Gaasterland T."/>
            <person name="Ferriera S."/>
            <person name="Johnson J."/>
            <person name="Kravitz S."/>
            <person name="Beeson K."/>
            <person name="Sutton G."/>
            <person name="Rogers Y.-H."/>
            <person name="Friedman R."/>
            <person name="Frazier M."/>
            <person name="Venter J.C."/>
        </authorList>
    </citation>
    <scope>NUCLEOTIDE SEQUENCE [LARGE SCALE GENOMIC DNA]</scope>
    <source>
        <strain evidence="9 10">ATCC 23134</strain>
    </source>
</reference>
<dbReference type="EMBL" id="AAWS01000013">
    <property type="protein sequence ID" value="EAY28970.1"/>
    <property type="molecule type" value="Genomic_DNA"/>
</dbReference>
<evidence type="ECO:0000313" key="9">
    <source>
        <dbReference type="EMBL" id="EAY28970.1"/>
    </source>
</evidence>
<proteinExistence type="predicted"/>
<sequence length="290" mass="31640">MVSCTEATTSSQPKQQTDTLEATPYGKLYLRSNQPLVNLLPNVPDILPDVGIATFPKQKKRAMIRLPFANNTSLRKLLVIDKKTVWQIQPCQALLFGSGMSIDADGSPRAYHPKNTGIDDLKHAGKGGKWWAIATKNGKPVVQKSGYYVSMTSLQDFRYAPWDQRRYVNAETIPYIVLPPKVKQSGRVKLGDVAVVYNTRNKRWAYAIYADTGANTRIGEGSIALARLLGVNANARTGGVANGIIYVVFPGSGQGKPMMYSTIRSIGKPLFDQLGGARGLLSLSKGILTP</sequence>
<dbReference type="GO" id="GO:0016977">
    <property type="term" value="F:chitosanase activity"/>
    <property type="evidence" value="ECO:0007669"/>
    <property type="project" value="InterPro"/>
</dbReference>
<comment type="caution">
    <text evidence="9">The sequence shown here is derived from an EMBL/GenBank/DDBJ whole genome shotgun (WGS) entry which is preliminary data.</text>
</comment>
<organism evidence="9 10">
    <name type="scientific">Microscilla marina ATCC 23134</name>
    <dbReference type="NCBI Taxonomy" id="313606"/>
    <lineage>
        <taxon>Bacteria</taxon>
        <taxon>Pseudomonadati</taxon>
        <taxon>Bacteroidota</taxon>
        <taxon>Cytophagia</taxon>
        <taxon>Cytophagales</taxon>
        <taxon>Microscillaceae</taxon>
        <taxon>Microscilla</taxon>
    </lineage>
</organism>
<keyword evidence="3" id="KW-0732">Signal</keyword>
<evidence type="ECO:0000256" key="3">
    <source>
        <dbReference type="ARBA" id="ARBA00022729"/>
    </source>
</evidence>
<dbReference type="Proteomes" id="UP000004095">
    <property type="component" value="Unassembled WGS sequence"/>
</dbReference>
<gene>
    <name evidence="9" type="ORF">M23134_00124</name>
</gene>
<dbReference type="eggNOG" id="COG3209">
    <property type="taxonomic scope" value="Bacteria"/>
</dbReference>
<dbReference type="Pfam" id="PF07335">
    <property type="entry name" value="Glyco_hydro_75"/>
    <property type="match status" value="1"/>
</dbReference>
<keyword evidence="5" id="KW-0119">Carbohydrate metabolism</keyword>
<keyword evidence="7" id="KW-0624">Polysaccharide degradation</keyword>
<evidence type="ECO:0000256" key="6">
    <source>
        <dbReference type="ARBA" id="ARBA00023295"/>
    </source>
</evidence>
<evidence type="ECO:0000256" key="2">
    <source>
        <dbReference type="ARBA" id="ARBA00022525"/>
    </source>
</evidence>
<dbReference type="InterPro" id="IPR009939">
    <property type="entry name" value="Chitosanase_fungal"/>
</dbReference>
<evidence type="ECO:0000313" key="10">
    <source>
        <dbReference type="Proteomes" id="UP000004095"/>
    </source>
</evidence>
<accession>A1ZL04</accession>
<keyword evidence="4" id="KW-0378">Hydrolase</keyword>
<evidence type="ECO:0000256" key="5">
    <source>
        <dbReference type="ARBA" id="ARBA00023277"/>
    </source>
</evidence>
<keyword evidence="6" id="KW-0326">Glycosidase</keyword>
<evidence type="ECO:0000256" key="4">
    <source>
        <dbReference type="ARBA" id="ARBA00022801"/>
    </source>
</evidence>
<dbReference type="AlphaFoldDB" id="A1ZL04"/>
<evidence type="ECO:0000256" key="7">
    <source>
        <dbReference type="ARBA" id="ARBA00023326"/>
    </source>
</evidence>
<evidence type="ECO:0000256" key="1">
    <source>
        <dbReference type="ARBA" id="ARBA00004613"/>
    </source>
</evidence>
<keyword evidence="10" id="KW-1185">Reference proteome</keyword>
<feature type="region of interest" description="Disordered" evidence="8">
    <location>
        <begin position="1"/>
        <end position="20"/>
    </location>
</feature>
<evidence type="ECO:0000256" key="8">
    <source>
        <dbReference type="SAM" id="MobiDB-lite"/>
    </source>
</evidence>
<keyword evidence="2" id="KW-0964">Secreted</keyword>
<comment type="subcellular location">
    <subcellularLocation>
        <location evidence="1">Secreted</location>
    </subcellularLocation>
</comment>